<keyword evidence="1" id="KW-0472">Membrane</keyword>
<accession>A0A915ET82</accession>
<keyword evidence="1" id="KW-0812">Transmembrane</keyword>
<evidence type="ECO:0000313" key="3">
    <source>
        <dbReference type="WBParaSite" id="jg8719"/>
    </source>
</evidence>
<dbReference type="Proteomes" id="UP000887574">
    <property type="component" value="Unplaced"/>
</dbReference>
<keyword evidence="2" id="KW-1185">Reference proteome</keyword>
<feature type="transmembrane region" description="Helical" evidence="1">
    <location>
        <begin position="46"/>
        <end position="63"/>
    </location>
</feature>
<protein>
    <submittedName>
        <fullName evidence="3">Uncharacterized protein</fullName>
    </submittedName>
</protein>
<reference evidence="3" key="1">
    <citation type="submission" date="2022-11" db="UniProtKB">
        <authorList>
            <consortium name="WormBaseParasite"/>
        </authorList>
    </citation>
    <scope>IDENTIFICATION</scope>
</reference>
<dbReference type="WBParaSite" id="jg8719">
    <property type="protein sequence ID" value="jg8719"/>
    <property type="gene ID" value="jg8719"/>
</dbReference>
<dbReference type="AlphaFoldDB" id="A0A915ET82"/>
<evidence type="ECO:0000313" key="2">
    <source>
        <dbReference type="Proteomes" id="UP000887574"/>
    </source>
</evidence>
<name>A0A915ET82_9BILA</name>
<evidence type="ECO:0000256" key="1">
    <source>
        <dbReference type="SAM" id="Phobius"/>
    </source>
</evidence>
<keyword evidence="1" id="KW-1133">Transmembrane helix</keyword>
<sequence>MLNRIGRRGFVSLCHFLAAASFFIILFTENSRISLAMCIYISNDPTVLFGVSAGFGGVLTLFLPETNNKELPNSIDHISSGLASGTVTRIKPEMC</sequence>
<organism evidence="2 3">
    <name type="scientific">Ditylenchus dipsaci</name>
    <dbReference type="NCBI Taxonomy" id="166011"/>
    <lineage>
        <taxon>Eukaryota</taxon>
        <taxon>Metazoa</taxon>
        <taxon>Ecdysozoa</taxon>
        <taxon>Nematoda</taxon>
        <taxon>Chromadorea</taxon>
        <taxon>Rhabditida</taxon>
        <taxon>Tylenchina</taxon>
        <taxon>Tylenchomorpha</taxon>
        <taxon>Sphaerularioidea</taxon>
        <taxon>Anguinidae</taxon>
        <taxon>Anguininae</taxon>
        <taxon>Ditylenchus</taxon>
    </lineage>
</organism>
<proteinExistence type="predicted"/>